<evidence type="ECO:0000256" key="1">
    <source>
        <dbReference type="ARBA" id="ARBA00022527"/>
    </source>
</evidence>
<dbReference type="InterPro" id="IPR008271">
    <property type="entry name" value="Ser/Thr_kinase_AS"/>
</dbReference>
<dbReference type="InParanoid" id="A0A165MXA9"/>
<reference evidence="8 9" key="1">
    <citation type="journal article" date="2016" name="Mol. Biol. Evol.">
        <title>Comparative Genomics of Early-Diverging Mushroom-Forming Fungi Provides Insights into the Origins of Lignocellulose Decay Capabilities.</title>
        <authorList>
            <person name="Nagy L.G."/>
            <person name="Riley R."/>
            <person name="Tritt A."/>
            <person name="Adam C."/>
            <person name="Daum C."/>
            <person name="Floudas D."/>
            <person name="Sun H."/>
            <person name="Yadav J.S."/>
            <person name="Pangilinan J."/>
            <person name="Larsson K.H."/>
            <person name="Matsuura K."/>
            <person name="Barry K."/>
            <person name="Labutti K."/>
            <person name="Kuo R."/>
            <person name="Ohm R.A."/>
            <person name="Bhattacharya S.S."/>
            <person name="Shirouzu T."/>
            <person name="Yoshinaga Y."/>
            <person name="Martin F.M."/>
            <person name="Grigoriev I.V."/>
            <person name="Hibbett D.S."/>
        </authorList>
    </citation>
    <scope>NUCLEOTIDE SEQUENCE [LARGE SCALE GENOMIC DNA]</scope>
    <source>
        <strain evidence="8 9">HHB12029</strain>
    </source>
</reference>
<dbReference type="PROSITE" id="PS50011">
    <property type="entry name" value="PROTEIN_KINASE_DOM"/>
    <property type="match status" value="1"/>
</dbReference>
<evidence type="ECO:0000259" key="7">
    <source>
        <dbReference type="PROSITE" id="PS50011"/>
    </source>
</evidence>
<dbReference type="Proteomes" id="UP000077266">
    <property type="component" value="Unassembled WGS sequence"/>
</dbReference>
<dbReference type="EMBL" id="KV425905">
    <property type="protein sequence ID" value="KZV99895.1"/>
    <property type="molecule type" value="Genomic_DNA"/>
</dbReference>
<dbReference type="GO" id="GO:0004674">
    <property type="term" value="F:protein serine/threonine kinase activity"/>
    <property type="evidence" value="ECO:0007669"/>
    <property type="project" value="UniProtKB-KW"/>
</dbReference>
<sequence length="251" mass="27832">MSAADTARDQASPEKNEQPANLTNEVRDISRHPVGFGGFSDIYTAIWESAEGEKKVALKVLRVRAMDAASKKMLRQLLREISVWKRLAHPNIHLLYGLYDGIGPAPAMVSPWWKNGDINNYIANRENDPEIDGLKLKLFVQVMAGLRFLHDHFIIHGDIKGGNVLISDDGVAQLCDFGLSRLLWGSTQSISHTGGRGTLHWMAPELVLDGEVHSYESSHTCTLGEVTVDGNPVETRGRNCRNCVSSFRTQL</sequence>
<accession>A0A165MXA9</accession>
<evidence type="ECO:0000256" key="3">
    <source>
        <dbReference type="ARBA" id="ARBA00022840"/>
    </source>
</evidence>
<feature type="compositionally biased region" description="Basic and acidic residues" evidence="6">
    <location>
        <begin position="1"/>
        <end position="17"/>
    </location>
</feature>
<keyword evidence="2 4" id="KW-0547">Nucleotide-binding</keyword>
<dbReference type="InterPro" id="IPR000719">
    <property type="entry name" value="Prot_kinase_dom"/>
</dbReference>
<feature type="binding site" evidence="4">
    <location>
        <position position="59"/>
    </location>
    <ligand>
        <name>ATP</name>
        <dbReference type="ChEBI" id="CHEBI:30616"/>
    </ligand>
</feature>
<dbReference type="PANTHER" id="PTHR44329">
    <property type="entry name" value="SERINE/THREONINE-PROTEIN KINASE TNNI3K-RELATED"/>
    <property type="match status" value="1"/>
</dbReference>
<keyword evidence="8" id="KW-0418">Kinase</keyword>
<dbReference type="AlphaFoldDB" id="A0A165MXA9"/>
<dbReference type="GO" id="GO:0005524">
    <property type="term" value="F:ATP binding"/>
    <property type="evidence" value="ECO:0007669"/>
    <property type="project" value="UniProtKB-UniRule"/>
</dbReference>
<evidence type="ECO:0000256" key="2">
    <source>
        <dbReference type="ARBA" id="ARBA00022741"/>
    </source>
</evidence>
<keyword evidence="1 5" id="KW-0723">Serine/threonine-protein kinase</keyword>
<dbReference type="SMART" id="SM00220">
    <property type="entry name" value="S_TKc"/>
    <property type="match status" value="1"/>
</dbReference>
<evidence type="ECO:0000313" key="8">
    <source>
        <dbReference type="EMBL" id="KZV99895.1"/>
    </source>
</evidence>
<dbReference type="InterPro" id="IPR001245">
    <property type="entry name" value="Ser-Thr/Tyr_kinase_cat_dom"/>
</dbReference>
<dbReference type="SUPFAM" id="SSF56112">
    <property type="entry name" value="Protein kinase-like (PK-like)"/>
    <property type="match status" value="1"/>
</dbReference>
<dbReference type="InterPro" id="IPR051681">
    <property type="entry name" value="Ser/Thr_Kinases-Pseudokinases"/>
</dbReference>
<dbReference type="OrthoDB" id="346907at2759"/>
<dbReference type="Gene3D" id="1.10.510.10">
    <property type="entry name" value="Transferase(Phosphotransferase) domain 1"/>
    <property type="match status" value="1"/>
</dbReference>
<organism evidence="8 9">
    <name type="scientific">Exidia glandulosa HHB12029</name>
    <dbReference type="NCBI Taxonomy" id="1314781"/>
    <lineage>
        <taxon>Eukaryota</taxon>
        <taxon>Fungi</taxon>
        <taxon>Dikarya</taxon>
        <taxon>Basidiomycota</taxon>
        <taxon>Agaricomycotina</taxon>
        <taxon>Agaricomycetes</taxon>
        <taxon>Auriculariales</taxon>
        <taxon>Exidiaceae</taxon>
        <taxon>Exidia</taxon>
    </lineage>
</organism>
<keyword evidence="8" id="KW-0808">Transferase</keyword>
<dbReference type="InterPro" id="IPR017441">
    <property type="entry name" value="Protein_kinase_ATP_BS"/>
</dbReference>
<feature type="region of interest" description="Disordered" evidence="6">
    <location>
        <begin position="1"/>
        <end position="26"/>
    </location>
</feature>
<dbReference type="STRING" id="1314781.A0A165MXA9"/>
<feature type="domain" description="Protein kinase" evidence="7">
    <location>
        <begin position="28"/>
        <end position="251"/>
    </location>
</feature>
<keyword evidence="9" id="KW-1185">Reference proteome</keyword>
<keyword evidence="3 4" id="KW-0067">ATP-binding</keyword>
<gene>
    <name evidence="8" type="ORF">EXIGLDRAFT_723546</name>
</gene>
<dbReference type="PROSITE" id="PS00108">
    <property type="entry name" value="PROTEIN_KINASE_ST"/>
    <property type="match status" value="1"/>
</dbReference>
<evidence type="ECO:0000256" key="6">
    <source>
        <dbReference type="SAM" id="MobiDB-lite"/>
    </source>
</evidence>
<dbReference type="Pfam" id="PF07714">
    <property type="entry name" value="PK_Tyr_Ser-Thr"/>
    <property type="match status" value="1"/>
</dbReference>
<evidence type="ECO:0000313" key="9">
    <source>
        <dbReference type="Proteomes" id="UP000077266"/>
    </source>
</evidence>
<dbReference type="PROSITE" id="PS00107">
    <property type="entry name" value="PROTEIN_KINASE_ATP"/>
    <property type="match status" value="1"/>
</dbReference>
<evidence type="ECO:0000256" key="5">
    <source>
        <dbReference type="RuleBase" id="RU000304"/>
    </source>
</evidence>
<comment type="similarity">
    <text evidence="5">Belongs to the protein kinase superfamily.</text>
</comment>
<proteinExistence type="inferred from homology"/>
<dbReference type="InterPro" id="IPR011009">
    <property type="entry name" value="Kinase-like_dom_sf"/>
</dbReference>
<evidence type="ECO:0000256" key="4">
    <source>
        <dbReference type="PROSITE-ProRule" id="PRU10141"/>
    </source>
</evidence>
<name>A0A165MXA9_EXIGL</name>
<protein>
    <submittedName>
        <fullName evidence="8">Kinase-like protein</fullName>
    </submittedName>
</protein>